<evidence type="ECO:0000256" key="4">
    <source>
        <dbReference type="RuleBase" id="RU362118"/>
    </source>
</evidence>
<organism evidence="5 6">
    <name type="scientific">Metaclostridioides mangenotii</name>
    <dbReference type="NCBI Taxonomy" id="1540"/>
    <lineage>
        <taxon>Bacteria</taxon>
        <taxon>Bacillati</taxon>
        <taxon>Bacillota</taxon>
        <taxon>Clostridia</taxon>
        <taxon>Peptostreptococcales</taxon>
        <taxon>Peptostreptococcaceae</taxon>
        <taxon>Metaclostridioides</taxon>
    </lineage>
</organism>
<evidence type="ECO:0000256" key="3">
    <source>
        <dbReference type="ARBA" id="ARBA00022898"/>
    </source>
</evidence>
<evidence type="ECO:0000256" key="1">
    <source>
        <dbReference type="ARBA" id="ARBA00001933"/>
    </source>
</evidence>
<dbReference type="Gene3D" id="3.40.640.10">
    <property type="entry name" value="Type I PLP-dependent aspartate aminotransferase-like (Major domain)"/>
    <property type="match status" value="1"/>
</dbReference>
<dbReference type="PANTHER" id="PTHR11808">
    <property type="entry name" value="TRANS-SULFURATION ENZYME FAMILY MEMBER"/>
    <property type="match status" value="1"/>
</dbReference>
<dbReference type="InterPro" id="IPR054542">
    <property type="entry name" value="Cys_met_metab_PP"/>
</dbReference>
<proteinExistence type="inferred from homology"/>
<dbReference type="PROSITE" id="PS00868">
    <property type="entry name" value="CYS_MET_METAB_PP"/>
    <property type="match status" value="1"/>
</dbReference>
<evidence type="ECO:0000313" key="5">
    <source>
        <dbReference type="EMBL" id="MBP1856113.1"/>
    </source>
</evidence>
<comment type="caution">
    <text evidence="5">The sequence shown here is derived from an EMBL/GenBank/DDBJ whole genome shotgun (WGS) entry which is preliminary data.</text>
</comment>
<dbReference type="PANTHER" id="PTHR11808:SF80">
    <property type="entry name" value="CYSTATHIONINE GAMMA-LYASE"/>
    <property type="match status" value="1"/>
</dbReference>
<sequence>MSMNKNHELETKIIHWGHEPDPTTGSLASPIYQTATFAAKSVEHFEELCMNWGYVYSRECNPTLTELEAKLAMLDNAESAISSTSGMGAITSTLLALVKSGDHIVSSSGIFSHTKLFMSELLAKFGVEVTFVDAINPQNIKDELKANTKIVYIETPLNPSLDLVDIKAVADIAHENKSLLIVDSTFGTPIIQRPLDLGADLVIHSLTKYMNGHGDALGGSVSGSKELIDLVRWPSLCCFTGASMSPLNAWLILRGMKTLDMRIKKHCENALAVAEFLDSNENVETVKYPALKSHPQHDLCQTQMNGLGGGVVSFKLKDGINGLTRDQASRKLMNSLEVCTIATSLGEEHTLVQMDGENLIRIAFGLESSKDIINDFVLSIKKIK</sequence>
<dbReference type="CDD" id="cd00614">
    <property type="entry name" value="CGS_like"/>
    <property type="match status" value="1"/>
</dbReference>
<dbReference type="PIRSF" id="PIRSF001434">
    <property type="entry name" value="CGS"/>
    <property type="match status" value="1"/>
</dbReference>
<dbReference type="Gene3D" id="3.90.1150.10">
    <property type="entry name" value="Aspartate Aminotransferase, domain 1"/>
    <property type="match status" value="1"/>
</dbReference>
<dbReference type="EC" id="4.4.1.11" evidence="5"/>
<dbReference type="Pfam" id="PF01053">
    <property type="entry name" value="Cys_Met_Meta_PP"/>
    <property type="match status" value="1"/>
</dbReference>
<dbReference type="Proteomes" id="UP000767291">
    <property type="component" value="Unassembled WGS sequence"/>
</dbReference>
<gene>
    <name evidence="5" type="ORF">J2Z43_002515</name>
</gene>
<dbReference type="SUPFAM" id="SSF53383">
    <property type="entry name" value="PLP-dependent transferases"/>
    <property type="match status" value="1"/>
</dbReference>
<dbReference type="RefSeq" id="WP_209457459.1">
    <property type="nucleotide sequence ID" value="NZ_BAAACS010000016.1"/>
</dbReference>
<comment type="similarity">
    <text evidence="2 4">Belongs to the trans-sulfuration enzymes family.</text>
</comment>
<keyword evidence="3 4" id="KW-0663">Pyridoxal phosphate</keyword>
<accession>A0ABS4EDU6</accession>
<keyword evidence="5" id="KW-0456">Lyase</keyword>
<dbReference type="EMBL" id="JAGGJX010000006">
    <property type="protein sequence ID" value="MBP1856113.1"/>
    <property type="molecule type" value="Genomic_DNA"/>
</dbReference>
<dbReference type="InterPro" id="IPR000277">
    <property type="entry name" value="Cys/Met-Metab_PyrdxlP-dep_enz"/>
</dbReference>
<protein>
    <submittedName>
        <fullName evidence="5">Methionine-gamma-lyase</fullName>
        <ecNumber evidence="5">4.4.1.11</ecNumber>
    </submittedName>
</protein>
<name>A0ABS4EDU6_9FIRM</name>
<evidence type="ECO:0000313" key="6">
    <source>
        <dbReference type="Proteomes" id="UP000767291"/>
    </source>
</evidence>
<dbReference type="GO" id="GO:0018826">
    <property type="term" value="F:methionine gamma-lyase activity"/>
    <property type="evidence" value="ECO:0007669"/>
    <property type="project" value="UniProtKB-EC"/>
</dbReference>
<dbReference type="InterPro" id="IPR015422">
    <property type="entry name" value="PyrdxlP-dep_Trfase_small"/>
</dbReference>
<keyword evidence="6" id="KW-1185">Reference proteome</keyword>
<reference evidence="5 6" key="1">
    <citation type="submission" date="2021-03" db="EMBL/GenBank/DDBJ databases">
        <title>Genomic Encyclopedia of Type Strains, Phase IV (KMG-IV): sequencing the most valuable type-strain genomes for metagenomic binning, comparative biology and taxonomic classification.</title>
        <authorList>
            <person name="Goeker M."/>
        </authorList>
    </citation>
    <scope>NUCLEOTIDE SEQUENCE [LARGE SCALE GENOMIC DNA]</scope>
    <source>
        <strain evidence="5 6">DSM 1289</strain>
    </source>
</reference>
<evidence type="ECO:0000256" key="2">
    <source>
        <dbReference type="ARBA" id="ARBA00009077"/>
    </source>
</evidence>
<dbReference type="InterPro" id="IPR015421">
    <property type="entry name" value="PyrdxlP-dep_Trfase_major"/>
</dbReference>
<comment type="cofactor">
    <cofactor evidence="1 4">
        <name>pyridoxal 5'-phosphate</name>
        <dbReference type="ChEBI" id="CHEBI:597326"/>
    </cofactor>
</comment>
<dbReference type="InterPro" id="IPR015424">
    <property type="entry name" value="PyrdxlP-dep_Trfase"/>
</dbReference>